<protein>
    <recommendedName>
        <fullName evidence="4">DUF2975 domain-containing protein</fullName>
    </recommendedName>
</protein>
<gene>
    <name evidence="2" type="ORF">EDD42_2665</name>
</gene>
<comment type="caution">
    <text evidence="2">The sequence shown here is derived from an EMBL/GenBank/DDBJ whole genome shotgun (WGS) entry which is preliminary data.</text>
</comment>
<sequence length="216" mass="22265">MTESTDRPTPSGFDHAAWQAAKTQRSTRNDLVSVLGAAVVAAGAVVVTLVLRLLDIFGTDGTRVPVFFDAVDAVLPGAAGAGSFTIDQGSVVVADLPVVTLVCVLLAAVLPAIANLVVIVCAFRFFRRLLRGDAFAPGNARLLSIASIAILCGWIADTWFGTMASNGALAAATDGAVEGTPYPLTWIPVLVAMAVGGLAIAFRTGERLRADTEGLV</sequence>
<keyword evidence="1" id="KW-0472">Membrane</keyword>
<dbReference type="EMBL" id="RKHL01000001">
    <property type="protein sequence ID" value="ROR82574.1"/>
    <property type="molecule type" value="Genomic_DNA"/>
</dbReference>
<feature type="transmembrane region" description="Helical" evidence="1">
    <location>
        <begin position="98"/>
        <end position="126"/>
    </location>
</feature>
<feature type="transmembrane region" description="Helical" evidence="1">
    <location>
        <begin position="138"/>
        <end position="156"/>
    </location>
</feature>
<keyword evidence="1" id="KW-0812">Transmembrane</keyword>
<keyword evidence="3" id="KW-1185">Reference proteome</keyword>
<name>A0A3N2C5N7_9MICO</name>
<organism evidence="2 3">
    <name type="scientific">Plantibacter flavus</name>
    <dbReference type="NCBI Taxonomy" id="150123"/>
    <lineage>
        <taxon>Bacteria</taxon>
        <taxon>Bacillati</taxon>
        <taxon>Actinomycetota</taxon>
        <taxon>Actinomycetes</taxon>
        <taxon>Micrococcales</taxon>
        <taxon>Microbacteriaceae</taxon>
        <taxon>Plantibacter</taxon>
    </lineage>
</organism>
<accession>A0A3N2C5N7</accession>
<evidence type="ECO:0000256" key="1">
    <source>
        <dbReference type="SAM" id="Phobius"/>
    </source>
</evidence>
<dbReference type="AlphaFoldDB" id="A0A3N2C5N7"/>
<feature type="transmembrane region" description="Helical" evidence="1">
    <location>
        <begin position="184"/>
        <end position="202"/>
    </location>
</feature>
<evidence type="ECO:0000313" key="2">
    <source>
        <dbReference type="EMBL" id="ROR82574.1"/>
    </source>
</evidence>
<evidence type="ECO:0000313" key="3">
    <source>
        <dbReference type="Proteomes" id="UP000266915"/>
    </source>
</evidence>
<dbReference type="RefSeq" id="WP_143736476.1">
    <property type="nucleotide sequence ID" value="NZ_FXAP01000004.1"/>
</dbReference>
<reference evidence="2 3" key="1">
    <citation type="submission" date="2018-11" db="EMBL/GenBank/DDBJ databases">
        <title>Sequencing the genomes of 1000 actinobacteria strains.</title>
        <authorList>
            <person name="Klenk H.-P."/>
        </authorList>
    </citation>
    <scope>NUCLEOTIDE SEQUENCE [LARGE SCALE GENOMIC DNA]</scope>
    <source>
        <strain evidence="2 3">DSM 14012</strain>
    </source>
</reference>
<feature type="transmembrane region" description="Helical" evidence="1">
    <location>
        <begin position="31"/>
        <end position="54"/>
    </location>
</feature>
<evidence type="ECO:0008006" key="4">
    <source>
        <dbReference type="Google" id="ProtNLM"/>
    </source>
</evidence>
<keyword evidence="1" id="KW-1133">Transmembrane helix</keyword>
<proteinExistence type="predicted"/>
<dbReference type="Proteomes" id="UP000266915">
    <property type="component" value="Unassembled WGS sequence"/>
</dbReference>